<evidence type="ECO:0000256" key="2">
    <source>
        <dbReference type="ARBA" id="ARBA00022475"/>
    </source>
</evidence>
<evidence type="ECO:0000256" key="1">
    <source>
        <dbReference type="ARBA" id="ARBA00004651"/>
    </source>
</evidence>
<evidence type="ECO:0000256" key="5">
    <source>
        <dbReference type="ARBA" id="ARBA00023136"/>
    </source>
</evidence>
<dbReference type="HAMAP" id="MF_01456">
    <property type="entry name" value="NDH1_NuoK"/>
    <property type="match status" value="1"/>
</dbReference>
<keyword evidence="2" id="KW-1003">Cell membrane</keyword>
<comment type="caution">
    <text evidence="7">The sequence shown here is derived from an EMBL/GenBank/DDBJ whole genome shotgun (WGS) entry which is preliminary data.</text>
</comment>
<accession>A0A497EJT9</accession>
<name>A0A497EJT9_9CREN</name>
<keyword evidence="3 6" id="KW-0812">Transmembrane</keyword>
<dbReference type="AlphaFoldDB" id="A0A497EJT9"/>
<evidence type="ECO:0000313" key="7">
    <source>
        <dbReference type="EMBL" id="RLE46573.1"/>
    </source>
</evidence>
<evidence type="ECO:0000256" key="4">
    <source>
        <dbReference type="ARBA" id="ARBA00022989"/>
    </source>
</evidence>
<dbReference type="GO" id="GO:0005886">
    <property type="term" value="C:plasma membrane"/>
    <property type="evidence" value="ECO:0007669"/>
    <property type="project" value="UniProtKB-SubCell"/>
</dbReference>
<dbReference type="Pfam" id="PF00420">
    <property type="entry name" value="Oxidored_q2"/>
    <property type="match status" value="1"/>
</dbReference>
<feature type="transmembrane region" description="Helical" evidence="6">
    <location>
        <begin position="6"/>
        <end position="23"/>
    </location>
</feature>
<evidence type="ECO:0000256" key="6">
    <source>
        <dbReference type="SAM" id="Phobius"/>
    </source>
</evidence>
<feature type="transmembrane region" description="Helical" evidence="6">
    <location>
        <begin position="67"/>
        <end position="90"/>
    </location>
</feature>
<keyword evidence="4 6" id="KW-1133">Transmembrane helix</keyword>
<reference evidence="7 8" key="1">
    <citation type="submission" date="2018-06" db="EMBL/GenBank/DDBJ databases">
        <title>Extensive metabolic versatility and redundancy in microbially diverse, dynamic hydrothermal sediments.</title>
        <authorList>
            <person name="Dombrowski N."/>
            <person name="Teske A."/>
            <person name="Baker B.J."/>
        </authorList>
    </citation>
    <scope>NUCLEOTIDE SEQUENCE [LARGE SCALE GENOMIC DNA]</scope>
    <source>
        <strain evidence="7">B66_G16</strain>
    </source>
</reference>
<organism evidence="7 8">
    <name type="scientific">Thermoproteota archaeon</name>
    <dbReference type="NCBI Taxonomy" id="2056631"/>
    <lineage>
        <taxon>Archaea</taxon>
        <taxon>Thermoproteota</taxon>
    </lineage>
</organism>
<dbReference type="PANTHER" id="PTHR34583:SF2">
    <property type="entry name" value="ANTIPORTER SUBUNIT MNHC2-RELATED"/>
    <property type="match status" value="1"/>
</dbReference>
<keyword evidence="5 6" id="KW-0472">Membrane</keyword>
<dbReference type="InterPro" id="IPR050601">
    <property type="entry name" value="CPA3_antiporter_subunitC"/>
</dbReference>
<proteinExistence type="inferred from homology"/>
<comment type="subcellular location">
    <subcellularLocation>
        <location evidence="1">Cell membrane</location>
        <topology evidence="1">Multi-pass membrane protein</topology>
    </subcellularLocation>
</comment>
<dbReference type="Gene3D" id="1.10.287.3510">
    <property type="match status" value="1"/>
</dbReference>
<dbReference type="Proteomes" id="UP000278475">
    <property type="component" value="Unassembled WGS sequence"/>
</dbReference>
<sequence>MNVYEFYLCISIILIVLGLYTLISKRNLIKIVLGLEVMTLGVNLAIITMGVRVIGGTYEVDAFAQGMVAISMAIGAAVAALALSIAMNIYRHYKTFDVKKLRRLRW</sequence>
<evidence type="ECO:0000313" key="8">
    <source>
        <dbReference type="Proteomes" id="UP000278475"/>
    </source>
</evidence>
<evidence type="ECO:0000256" key="3">
    <source>
        <dbReference type="ARBA" id="ARBA00022692"/>
    </source>
</evidence>
<dbReference type="InterPro" id="IPR001133">
    <property type="entry name" value="NADH_UbQ_OxRdtase_chain4L/K"/>
</dbReference>
<dbReference type="GO" id="GO:0042773">
    <property type="term" value="P:ATP synthesis coupled electron transport"/>
    <property type="evidence" value="ECO:0007669"/>
    <property type="project" value="InterPro"/>
</dbReference>
<protein>
    <submittedName>
        <fullName evidence="7">Cation:proton antiporter</fullName>
    </submittedName>
</protein>
<dbReference type="PANTHER" id="PTHR34583">
    <property type="entry name" value="ANTIPORTER SUBUNIT MNHC2-RELATED"/>
    <property type="match status" value="1"/>
</dbReference>
<feature type="transmembrane region" description="Helical" evidence="6">
    <location>
        <begin position="35"/>
        <end position="55"/>
    </location>
</feature>
<gene>
    <name evidence="7" type="ORF">DRJ31_09870</name>
</gene>
<dbReference type="EMBL" id="QMQV01000176">
    <property type="protein sequence ID" value="RLE46573.1"/>
    <property type="molecule type" value="Genomic_DNA"/>
</dbReference>
<dbReference type="GO" id="GO:0016651">
    <property type="term" value="F:oxidoreductase activity, acting on NAD(P)H"/>
    <property type="evidence" value="ECO:0007669"/>
    <property type="project" value="InterPro"/>
</dbReference>
<dbReference type="InterPro" id="IPR039428">
    <property type="entry name" value="NUOK/Mnh_C1-like"/>
</dbReference>